<dbReference type="PROSITE" id="PS50937">
    <property type="entry name" value="HTH_MERR_2"/>
    <property type="match status" value="1"/>
</dbReference>
<proteinExistence type="predicted"/>
<evidence type="ECO:0000313" key="3">
    <source>
        <dbReference type="EMBL" id="MPL85870.1"/>
    </source>
</evidence>
<gene>
    <name evidence="3" type="ORF">SDC9_31845</name>
</gene>
<dbReference type="SUPFAM" id="SSF46955">
    <property type="entry name" value="Putative DNA-binding domain"/>
    <property type="match status" value="1"/>
</dbReference>
<evidence type="ECO:0000256" key="1">
    <source>
        <dbReference type="ARBA" id="ARBA00023125"/>
    </source>
</evidence>
<dbReference type="InterPro" id="IPR000551">
    <property type="entry name" value="MerR-type_HTH_dom"/>
</dbReference>
<dbReference type="GO" id="GO:0003677">
    <property type="term" value="F:DNA binding"/>
    <property type="evidence" value="ECO:0007669"/>
    <property type="project" value="UniProtKB-KW"/>
</dbReference>
<keyword evidence="1" id="KW-0238">DNA-binding</keyword>
<reference evidence="3" key="1">
    <citation type="submission" date="2019-08" db="EMBL/GenBank/DDBJ databases">
        <authorList>
            <person name="Kucharzyk K."/>
            <person name="Murdoch R.W."/>
            <person name="Higgins S."/>
            <person name="Loffler F."/>
        </authorList>
    </citation>
    <scope>NUCLEOTIDE SEQUENCE</scope>
</reference>
<feature type="domain" description="HTH merR-type" evidence="2">
    <location>
        <begin position="8"/>
        <end position="78"/>
    </location>
</feature>
<dbReference type="AlphaFoldDB" id="A0A644V3G7"/>
<dbReference type="InterPro" id="IPR047057">
    <property type="entry name" value="MerR_fam"/>
</dbReference>
<name>A0A644V3G7_9ZZZZ</name>
<dbReference type="EMBL" id="VSSQ01000212">
    <property type="protein sequence ID" value="MPL85870.1"/>
    <property type="molecule type" value="Genomic_DNA"/>
</dbReference>
<evidence type="ECO:0000259" key="2">
    <source>
        <dbReference type="PROSITE" id="PS50937"/>
    </source>
</evidence>
<sequence length="115" mass="13613">MENTERIYYSIGEVALELDVSLPTLRFWETEFKQIKPHKNKRGVRFYTKSDIELLKQIHYLTKTCGYTLEGAKNYLKGKETVEKIENEDKNNPNVEIVRSLNEIKEFLLELKDTL</sequence>
<dbReference type="SMART" id="SM00422">
    <property type="entry name" value="HTH_MERR"/>
    <property type="match status" value="1"/>
</dbReference>
<dbReference type="GO" id="GO:0003700">
    <property type="term" value="F:DNA-binding transcription factor activity"/>
    <property type="evidence" value="ECO:0007669"/>
    <property type="project" value="InterPro"/>
</dbReference>
<organism evidence="3">
    <name type="scientific">bioreactor metagenome</name>
    <dbReference type="NCBI Taxonomy" id="1076179"/>
    <lineage>
        <taxon>unclassified sequences</taxon>
        <taxon>metagenomes</taxon>
        <taxon>ecological metagenomes</taxon>
    </lineage>
</organism>
<accession>A0A644V3G7</accession>
<protein>
    <recommendedName>
        <fullName evidence="2">HTH merR-type domain-containing protein</fullName>
    </recommendedName>
</protein>
<comment type="caution">
    <text evidence="3">The sequence shown here is derived from an EMBL/GenBank/DDBJ whole genome shotgun (WGS) entry which is preliminary data.</text>
</comment>
<dbReference type="Gene3D" id="1.10.1660.10">
    <property type="match status" value="1"/>
</dbReference>
<dbReference type="PANTHER" id="PTHR30204:SF15">
    <property type="entry name" value="BLL5018 PROTEIN"/>
    <property type="match status" value="1"/>
</dbReference>
<dbReference type="PANTHER" id="PTHR30204">
    <property type="entry name" value="REDOX-CYCLING DRUG-SENSING TRANSCRIPTIONAL ACTIVATOR SOXR"/>
    <property type="match status" value="1"/>
</dbReference>
<dbReference type="Pfam" id="PF13411">
    <property type="entry name" value="MerR_1"/>
    <property type="match status" value="1"/>
</dbReference>
<dbReference type="InterPro" id="IPR009061">
    <property type="entry name" value="DNA-bd_dom_put_sf"/>
</dbReference>